<dbReference type="InterPro" id="IPR000760">
    <property type="entry name" value="Inositol_monophosphatase-like"/>
</dbReference>
<sequence length="268" mass="29291">MESTKNTKDSGNFLNTAVELALHAGQLIKRMAKQSHTITFKGAVDLVTEADVASEALVIAGIKERFPDHGILAEEKGIEQGESEYLWIIDPLDGTTNYAHGFPVYGVSIALEYRGEITVGVVYEPNLDELFTAEKGKGAFLNGAPIRVSETRELDRSLLATGFPYNFRTDPDRIIKLFTGFSLNAQGIRRAGAATIDLISLACGRFDGFWEFGLKPWDMAAGGLIAAEAGARITRMEGRSYDIRVPEIVASNGFIHDQMLAVILRSFS</sequence>
<name>A0A2M7TB10_9ACTN</name>
<comment type="pathway">
    <text evidence="3">Amino-acid biosynthesis; L-histidine biosynthesis; L-histidine from 5-phospho-alpha-D-ribose 1-diphosphate: step 8/9.</text>
</comment>
<dbReference type="PANTHER" id="PTHR20854">
    <property type="entry name" value="INOSITOL MONOPHOSPHATASE"/>
    <property type="match status" value="1"/>
</dbReference>
<dbReference type="EMBL" id="PFNG01000024">
    <property type="protein sequence ID" value="PIZ42204.1"/>
    <property type="molecule type" value="Genomic_DNA"/>
</dbReference>
<feature type="binding site" evidence="10">
    <location>
        <position position="90"/>
    </location>
    <ligand>
        <name>Mg(2+)</name>
        <dbReference type="ChEBI" id="CHEBI:18420"/>
        <label>2</label>
    </ligand>
</feature>
<dbReference type="FunFam" id="3.30.540.10:FF:000003">
    <property type="entry name" value="Inositol-1-monophosphatase"/>
    <property type="match status" value="1"/>
</dbReference>
<dbReference type="GO" id="GO:0007165">
    <property type="term" value="P:signal transduction"/>
    <property type="evidence" value="ECO:0007669"/>
    <property type="project" value="TreeGrafter"/>
</dbReference>
<evidence type="ECO:0000256" key="2">
    <source>
        <dbReference type="ARBA" id="ARBA00001946"/>
    </source>
</evidence>
<reference evidence="13" key="1">
    <citation type="submission" date="2017-09" db="EMBL/GenBank/DDBJ databases">
        <title>Depth-based differentiation of microbial function through sediment-hosted aquifers and enrichment of novel symbionts in the deep terrestrial subsurface.</title>
        <authorList>
            <person name="Probst A.J."/>
            <person name="Ladd B."/>
            <person name="Jarett J.K."/>
            <person name="Geller-Mcgrath D.E."/>
            <person name="Sieber C.M.K."/>
            <person name="Emerson J.B."/>
            <person name="Anantharaman K."/>
            <person name="Thomas B.C."/>
            <person name="Malmstrom R."/>
            <person name="Stieglmeier M."/>
            <person name="Klingl A."/>
            <person name="Woyke T."/>
            <person name="Ryan C.M."/>
            <person name="Banfield J.F."/>
        </authorList>
    </citation>
    <scope>NUCLEOTIDE SEQUENCE [LARGE SCALE GENOMIC DNA]</scope>
</reference>
<comment type="catalytic activity">
    <reaction evidence="8">
        <text>L-histidinol phosphate + H2O = L-histidinol + phosphate</text>
        <dbReference type="Rhea" id="RHEA:14465"/>
        <dbReference type="ChEBI" id="CHEBI:15377"/>
        <dbReference type="ChEBI" id="CHEBI:43474"/>
        <dbReference type="ChEBI" id="CHEBI:57699"/>
        <dbReference type="ChEBI" id="CHEBI:57980"/>
        <dbReference type="EC" id="3.1.3.15"/>
    </reaction>
</comment>
<dbReference type="GO" id="GO:0046872">
    <property type="term" value="F:metal ion binding"/>
    <property type="evidence" value="ECO:0007669"/>
    <property type="project" value="UniProtKB-KW"/>
</dbReference>
<proteinExistence type="inferred from homology"/>
<dbReference type="RefSeq" id="WP_286677456.1">
    <property type="nucleotide sequence ID" value="NZ_MNXI01000007.1"/>
</dbReference>
<dbReference type="Pfam" id="PF00459">
    <property type="entry name" value="Inositol_P"/>
    <property type="match status" value="1"/>
</dbReference>
<evidence type="ECO:0000256" key="10">
    <source>
        <dbReference type="PIRSR" id="PIRSR600760-2"/>
    </source>
</evidence>
<dbReference type="GO" id="GO:0046854">
    <property type="term" value="P:phosphatidylinositol phosphate biosynthetic process"/>
    <property type="evidence" value="ECO:0007669"/>
    <property type="project" value="InterPro"/>
</dbReference>
<protein>
    <recommendedName>
        <fullName evidence="11">Inositol-1-monophosphatase</fullName>
        <ecNumber evidence="11">3.1.3.25</ecNumber>
    </recommendedName>
</protein>
<evidence type="ECO:0000256" key="3">
    <source>
        <dbReference type="ARBA" id="ARBA00004970"/>
    </source>
</evidence>
<evidence type="ECO:0000313" key="12">
    <source>
        <dbReference type="EMBL" id="PIZ42204.1"/>
    </source>
</evidence>
<feature type="binding site" evidence="10">
    <location>
        <position position="74"/>
    </location>
    <ligand>
        <name>Mg(2+)</name>
        <dbReference type="ChEBI" id="CHEBI:18420"/>
        <label>1</label>
        <note>catalytic</note>
    </ligand>
</feature>
<evidence type="ECO:0000256" key="11">
    <source>
        <dbReference type="RuleBase" id="RU364068"/>
    </source>
</evidence>
<dbReference type="GO" id="GO:0006020">
    <property type="term" value="P:inositol metabolic process"/>
    <property type="evidence" value="ECO:0007669"/>
    <property type="project" value="TreeGrafter"/>
</dbReference>
<evidence type="ECO:0000313" key="13">
    <source>
        <dbReference type="Proteomes" id="UP000230956"/>
    </source>
</evidence>
<dbReference type="PROSITE" id="PS00629">
    <property type="entry name" value="IMP_1"/>
    <property type="match status" value="1"/>
</dbReference>
<evidence type="ECO:0000256" key="6">
    <source>
        <dbReference type="ARBA" id="ARBA00022801"/>
    </source>
</evidence>
<evidence type="ECO:0000256" key="7">
    <source>
        <dbReference type="ARBA" id="ARBA00022842"/>
    </source>
</evidence>
<feature type="binding site" evidence="10">
    <location>
        <position position="93"/>
    </location>
    <ligand>
        <name>Mg(2+)</name>
        <dbReference type="ChEBI" id="CHEBI:18420"/>
        <label>2</label>
    </ligand>
</feature>
<comment type="similarity">
    <text evidence="4 11">Belongs to the inositol monophosphatase superfamily.</text>
</comment>
<accession>A0A2M7TB10</accession>
<dbReference type="PROSITE" id="PS00630">
    <property type="entry name" value="IMP_2"/>
    <property type="match status" value="1"/>
</dbReference>
<dbReference type="GO" id="GO:0008934">
    <property type="term" value="F:inositol monophosphate 1-phosphatase activity"/>
    <property type="evidence" value="ECO:0007669"/>
    <property type="project" value="InterPro"/>
</dbReference>
<dbReference type="InterPro" id="IPR020583">
    <property type="entry name" value="Inositol_monoP_metal-BS"/>
</dbReference>
<feature type="binding site" evidence="10">
    <location>
        <position position="92"/>
    </location>
    <ligand>
        <name>Mg(2+)</name>
        <dbReference type="ChEBI" id="CHEBI:18420"/>
        <label>1</label>
        <note>catalytic</note>
    </ligand>
</feature>
<dbReference type="Gene3D" id="3.30.540.10">
    <property type="entry name" value="Fructose-1,6-Bisphosphatase, subunit A, domain 1"/>
    <property type="match status" value="1"/>
</dbReference>
<dbReference type="PRINTS" id="PR01959">
    <property type="entry name" value="SBIMPHPHTASE"/>
</dbReference>
<dbReference type="Gene3D" id="3.40.190.80">
    <property type="match status" value="1"/>
</dbReference>
<comment type="cofactor">
    <cofactor evidence="2 10 11">
        <name>Mg(2+)</name>
        <dbReference type="ChEBI" id="CHEBI:18420"/>
    </cofactor>
</comment>
<keyword evidence="5 10" id="KW-0479">Metal-binding</keyword>
<dbReference type="PRINTS" id="PR00377">
    <property type="entry name" value="IMPHPHTASES"/>
</dbReference>
<dbReference type="SUPFAM" id="SSF56655">
    <property type="entry name" value="Carbohydrate phosphatase"/>
    <property type="match status" value="1"/>
</dbReference>
<dbReference type="InterPro" id="IPR033942">
    <property type="entry name" value="IMPase"/>
</dbReference>
<dbReference type="Proteomes" id="UP000230956">
    <property type="component" value="Unassembled WGS sequence"/>
</dbReference>
<keyword evidence="6 11" id="KW-0378">Hydrolase</keyword>
<dbReference type="InterPro" id="IPR022337">
    <property type="entry name" value="Inositol_monophosphatase_SuhB"/>
</dbReference>
<evidence type="ECO:0000256" key="8">
    <source>
        <dbReference type="ARBA" id="ARBA00049158"/>
    </source>
</evidence>
<evidence type="ECO:0000256" key="5">
    <source>
        <dbReference type="ARBA" id="ARBA00022723"/>
    </source>
</evidence>
<dbReference type="InterPro" id="IPR020550">
    <property type="entry name" value="Inositol_monophosphatase_CS"/>
</dbReference>
<evidence type="ECO:0000256" key="1">
    <source>
        <dbReference type="ARBA" id="ARBA00001033"/>
    </source>
</evidence>
<evidence type="ECO:0000256" key="4">
    <source>
        <dbReference type="ARBA" id="ARBA00009759"/>
    </source>
</evidence>
<feature type="binding site" evidence="10">
    <location>
        <position position="218"/>
    </location>
    <ligand>
        <name>Mg(2+)</name>
        <dbReference type="ChEBI" id="CHEBI:18420"/>
        <label>1</label>
        <note>catalytic</note>
    </ligand>
</feature>
<comment type="catalytic activity">
    <reaction evidence="1 11">
        <text>a myo-inositol phosphate + H2O = myo-inositol + phosphate</text>
        <dbReference type="Rhea" id="RHEA:24056"/>
        <dbReference type="ChEBI" id="CHEBI:15377"/>
        <dbReference type="ChEBI" id="CHEBI:17268"/>
        <dbReference type="ChEBI" id="CHEBI:43474"/>
        <dbReference type="ChEBI" id="CHEBI:84139"/>
        <dbReference type="EC" id="3.1.3.25"/>
    </reaction>
</comment>
<dbReference type="EC" id="3.1.3.25" evidence="11"/>
<dbReference type="AlphaFoldDB" id="A0A2M7TB10"/>
<evidence type="ECO:0000256" key="9">
    <source>
        <dbReference type="ARBA" id="ARBA00053547"/>
    </source>
</evidence>
<dbReference type="PANTHER" id="PTHR20854:SF4">
    <property type="entry name" value="INOSITOL-1-MONOPHOSPHATASE-RELATED"/>
    <property type="match status" value="1"/>
</dbReference>
<dbReference type="CDD" id="cd01639">
    <property type="entry name" value="IMPase"/>
    <property type="match status" value="1"/>
</dbReference>
<keyword evidence="7 10" id="KW-0460">Magnesium</keyword>
<gene>
    <name evidence="12" type="ORF">COY37_00850</name>
</gene>
<comment type="caution">
    <text evidence="12">The sequence shown here is derived from an EMBL/GenBank/DDBJ whole genome shotgun (WGS) entry which is preliminary data.</text>
</comment>
<organism evidence="12 13">
    <name type="scientific">Candidatus Aquicultor secundus</name>
    <dbReference type="NCBI Taxonomy" id="1973895"/>
    <lineage>
        <taxon>Bacteria</taxon>
        <taxon>Bacillati</taxon>
        <taxon>Actinomycetota</taxon>
        <taxon>Candidatus Aquicultoria</taxon>
        <taxon>Candidatus Aquicultorales</taxon>
        <taxon>Candidatus Aquicultoraceae</taxon>
        <taxon>Candidatus Aquicultor</taxon>
    </lineage>
</organism>
<dbReference type="GO" id="GO:0004401">
    <property type="term" value="F:histidinol-phosphatase activity"/>
    <property type="evidence" value="ECO:0007669"/>
    <property type="project" value="UniProtKB-EC"/>
</dbReference>
<comment type="function">
    <text evidence="9">Catalyzes the dephosphorylation of histidinol-phosphate to histidinol, the direct precursor of histidine.</text>
</comment>